<evidence type="ECO:0000256" key="3">
    <source>
        <dbReference type="PROSITE-ProRule" id="PRU00221"/>
    </source>
</evidence>
<dbReference type="InterPro" id="IPR015943">
    <property type="entry name" value="WD40/YVTN_repeat-like_dom_sf"/>
</dbReference>
<evidence type="ECO:0000256" key="1">
    <source>
        <dbReference type="ARBA" id="ARBA00022574"/>
    </source>
</evidence>
<name>A0ABQ7H3H7_DUNSA</name>
<dbReference type="EMBL" id="MU069487">
    <property type="protein sequence ID" value="KAF5841363.1"/>
    <property type="molecule type" value="Genomic_DNA"/>
</dbReference>
<dbReference type="InterPro" id="IPR019775">
    <property type="entry name" value="WD40_repeat_CS"/>
</dbReference>
<keyword evidence="1 3" id="KW-0853">WD repeat</keyword>
<evidence type="ECO:0000256" key="2">
    <source>
        <dbReference type="ARBA" id="ARBA00022737"/>
    </source>
</evidence>
<dbReference type="PROSITE" id="PS50082">
    <property type="entry name" value="WD_REPEATS_2"/>
    <property type="match status" value="1"/>
</dbReference>
<evidence type="ECO:0000313" key="4">
    <source>
        <dbReference type="EMBL" id="KAF5841363.1"/>
    </source>
</evidence>
<dbReference type="PANTHER" id="PTHR47822">
    <property type="entry name" value="CARBOHYDRATE BINDING DOMAIN CONTAINING PROTEIN"/>
    <property type="match status" value="1"/>
</dbReference>
<dbReference type="Gene3D" id="2.130.10.10">
    <property type="entry name" value="YVTN repeat-like/Quinoprotein amine dehydrogenase"/>
    <property type="match status" value="1"/>
</dbReference>
<protein>
    <submittedName>
        <fullName evidence="4">Uncharacterized protein</fullName>
    </submittedName>
</protein>
<evidence type="ECO:0000313" key="5">
    <source>
        <dbReference type="Proteomes" id="UP000815325"/>
    </source>
</evidence>
<dbReference type="PANTHER" id="PTHR47822:SF2">
    <property type="entry name" value="F-BOX AND WD-40 DOMAIN PROTEIN 7"/>
    <property type="match status" value="1"/>
</dbReference>
<reference evidence="4" key="1">
    <citation type="submission" date="2017-08" db="EMBL/GenBank/DDBJ databases">
        <authorList>
            <person name="Polle J.E."/>
            <person name="Barry K."/>
            <person name="Cushman J."/>
            <person name="Schmutz J."/>
            <person name="Tran D."/>
            <person name="Hathwaick L.T."/>
            <person name="Yim W.C."/>
            <person name="Jenkins J."/>
            <person name="Mckie-Krisberg Z.M."/>
            <person name="Prochnik S."/>
            <person name="Lindquist E."/>
            <person name="Dockter R.B."/>
            <person name="Adam C."/>
            <person name="Molina H."/>
            <person name="Bunkerborg J."/>
            <person name="Jin E."/>
            <person name="Buchheim M."/>
            <person name="Magnuson J."/>
        </authorList>
    </citation>
    <scope>NUCLEOTIDE SEQUENCE</scope>
    <source>
        <strain evidence="4">CCAP 19/18</strain>
    </source>
</reference>
<comment type="caution">
    <text evidence="4">The sequence shown here is derived from an EMBL/GenBank/DDBJ whole genome shotgun (WGS) entry which is preliminary data.</text>
</comment>
<accession>A0ABQ7H3H7</accession>
<proteinExistence type="predicted"/>
<dbReference type="InterPro" id="IPR001680">
    <property type="entry name" value="WD40_rpt"/>
</dbReference>
<dbReference type="SUPFAM" id="SSF50978">
    <property type="entry name" value="WD40 repeat-like"/>
    <property type="match status" value="1"/>
</dbReference>
<dbReference type="Proteomes" id="UP000815325">
    <property type="component" value="Unassembled WGS sequence"/>
</dbReference>
<keyword evidence="5" id="KW-1185">Reference proteome</keyword>
<sequence>MDHVVCCSFPPDPSFVAGQVLVSGGWDRSVNIWDLRLARAVRSVSGPYICGGDNLDIRGEELVTGSWRRDKPLQLWDIGSGRLLTNCPFYQPELDACMLYAAKFTPGPEDLILAGGSGRRPCVKAFQTNGQVLGTLAVPSGVNAMASSSTWSEKHRSAVFCCADRVLLMKI</sequence>
<feature type="repeat" description="WD" evidence="3">
    <location>
        <begin position="1"/>
        <end position="43"/>
    </location>
</feature>
<keyword evidence="2" id="KW-0677">Repeat</keyword>
<organism evidence="4 5">
    <name type="scientific">Dunaliella salina</name>
    <name type="common">Green alga</name>
    <name type="synonym">Protococcus salinus</name>
    <dbReference type="NCBI Taxonomy" id="3046"/>
    <lineage>
        <taxon>Eukaryota</taxon>
        <taxon>Viridiplantae</taxon>
        <taxon>Chlorophyta</taxon>
        <taxon>core chlorophytes</taxon>
        <taxon>Chlorophyceae</taxon>
        <taxon>CS clade</taxon>
        <taxon>Chlamydomonadales</taxon>
        <taxon>Dunaliellaceae</taxon>
        <taxon>Dunaliella</taxon>
    </lineage>
</organism>
<gene>
    <name evidence="4" type="ORF">DUNSADRAFT_13231</name>
</gene>
<dbReference type="PROSITE" id="PS00678">
    <property type="entry name" value="WD_REPEATS_1"/>
    <property type="match status" value="1"/>
</dbReference>
<dbReference type="InterPro" id="IPR036322">
    <property type="entry name" value="WD40_repeat_dom_sf"/>
</dbReference>